<dbReference type="EMBL" id="AGFR01000010">
    <property type="protein sequence ID" value="EHD13215.1"/>
    <property type="molecule type" value="Genomic_DNA"/>
</dbReference>
<protein>
    <recommendedName>
        <fullName evidence="3">Lipoprotein</fullName>
    </recommendedName>
</protein>
<evidence type="ECO:0000313" key="2">
    <source>
        <dbReference type="Proteomes" id="UP000005939"/>
    </source>
</evidence>
<proteinExistence type="predicted"/>
<organism evidence="1 2">
    <name type="scientific">Commensalibacter intestini A911</name>
    <dbReference type="NCBI Taxonomy" id="1088868"/>
    <lineage>
        <taxon>Bacteria</taxon>
        <taxon>Pseudomonadati</taxon>
        <taxon>Pseudomonadota</taxon>
        <taxon>Alphaproteobacteria</taxon>
        <taxon>Acetobacterales</taxon>
        <taxon>Acetobacteraceae</taxon>
    </lineage>
</organism>
<sequence length="260" mass="29180">MLRCDQLFVLLGVCSVLTACGPNEYYVPVNNQVGNAQPLSKTSDTIRVVMPYDYPHNIEVARQKGSNWLSWSKFARYEMSAKQQTERRLQALGYNVVDTGLNPKNDGHPNVIALVESAEDPSKAHNVIRTWTEPSYTDTMGNPTAWDTKAVAYTMKHIDYKVTLVRPNGNNNPLLKCITDNNFSTGFCIAPEHPDNYEVIFTGTGSMSTDANSPSYILDHITTAVWHDYPNMMGQYKVFLYSQPHPEVIRVEPDSPKKGS</sequence>
<dbReference type="STRING" id="1088868.CIN_19520"/>
<dbReference type="AlphaFoldDB" id="G6F2V6"/>
<dbReference type="Proteomes" id="UP000005939">
    <property type="component" value="Unassembled WGS sequence"/>
</dbReference>
<evidence type="ECO:0000313" key="1">
    <source>
        <dbReference type="EMBL" id="EHD13215.1"/>
    </source>
</evidence>
<gene>
    <name evidence="1" type="ORF">CIN_19520</name>
</gene>
<name>G6F2V6_9PROT</name>
<dbReference type="RefSeq" id="WP_008854942.1">
    <property type="nucleotide sequence ID" value="NZ_AGFR01000010.1"/>
</dbReference>
<reference evidence="1 2" key="1">
    <citation type="submission" date="2011-10" db="EMBL/GenBank/DDBJ databases">
        <title>Genome Sequence of Commensalibacter intestini A911, isolated from Drosophila gut.</title>
        <authorList>
            <person name="Lee W.-J."/>
            <person name="Kim E.-K."/>
        </authorList>
    </citation>
    <scope>NUCLEOTIDE SEQUENCE [LARGE SCALE GENOMIC DNA]</scope>
    <source>
        <strain evidence="1 2">A911</strain>
    </source>
</reference>
<comment type="caution">
    <text evidence="1">The sequence shown here is derived from an EMBL/GenBank/DDBJ whole genome shotgun (WGS) entry which is preliminary data.</text>
</comment>
<evidence type="ECO:0008006" key="3">
    <source>
        <dbReference type="Google" id="ProtNLM"/>
    </source>
</evidence>
<dbReference type="PROSITE" id="PS51257">
    <property type="entry name" value="PROKAR_LIPOPROTEIN"/>
    <property type="match status" value="1"/>
</dbReference>
<accession>G6F2V6</accession>
<dbReference type="OrthoDB" id="7289509at2"/>